<organism evidence="2 3">
    <name type="scientific">Caligus rogercresseyi</name>
    <name type="common">Sea louse</name>
    <dbReference type="NCBI Taxonomy" id="217165"/>
    <lineage>
        <taxon>Eukaryota</taxon>
        <taxon>Metazoa</taxon>
        <taxon>Ecdysozoa</taxon>
        <taxon>Arthropoda</taxon>
        <taxon>Crustacea</taxon>
        <taxon>Multicrustacea</taxon>
        <taxon>Hexanauplia</taxon>
        <taxon>Copepoda</taxon>
        <taxon>Siphonostomatoida</taxon>
        <taxon>Caligidae</taxon>
        <taxon>Caligus</taxon>
    </lineage>
</organism>
<accession>A0A7T8HJH2</accession>
<reference evidence="3" key="1">
    <citation type="submission" date="2021-01" db="EMBL/GenBank/DDBJ databases">
        <title>Caligus Genome Assembly.</title>
        <authorList>
            <person name="Gallardo-Escarate C."/>
        </authorList>
    </citation>
    <scope>NUCLEOTIDE SEQUENCE [LARGE SCALE GENOMIC DNA]</scope>
</reference>
<proteinExistence type="predicted"/>
<gene>
    <name evidence="2" type="ORF">FKW44_012293</name>
</gene>
<dbReference type="AlphaFoldDB" id="A0A7T8HJH2"/>
<dbReference type="EMBL" id="CP045897">
    <property type="protein sequence ID" value="QQP51074.1"/>
    <property type="molecule type" value="Genomic_DNA"/>
</dbReference>
<feature type="chain" id="PRO_5031109027" evidence="1">
    <location>
        <begin position="22"/>
        <end position="62"/>
    </location>
</feature>
<name>A0A7T8HJH2_CALRO</name>
<evidence type="ECO:0000313" key="2">
    <source>
        <dbReference type="EMBL" id="QQP51074.1"/>
    </source>
</evidence>
<keyword evidence="1" id="KW-0732">Signal</keyword>
<keyword evidence="3" id="KW-1185">Reference proteome</keyword>
<evidence type="ECO:0000256" key="1">
    <source>
        <dbReference type="SAM" id="SignalP"/>
    </source>
</evidence>
<dbReference type="Proteomes" id="UP000595437">
    <property type="component" value="Chromosome 8"/>
</dbReference>
<protein>
    <submittedName>
        <fullName evidence="2">Uncharacterized protein</fullName>
    </submittedName>
</protein>
<evidence type="ECO:0000313" key="3">
    <source>
        <dbReference type="Proteomes" id="UP000595437"/>
    </source>
</evidence>
<sequence length="62" mass="6961">MILWMSVNPCLTVLLAKIASAFPARTVLMHLIHSSQMNSEGRIHCPPHSFFGRQVGLNMLKE</sequence>
<feature type="signal peptide" evidence="1">
    <location>
        <begin position="1"/>
        <end position="21"/>
    </location>
</feature>